<dbReference type="Proteomes" id="UP000326364">
    <property type="component" value="Unassembled WGS sequence"/>
</dbReference>
<dbReference type="RefSeq" id="WP_120251886.1">
    <property type="nucleotide sequence ID" value="NZ_JBNNIY010000009.1"/>
</dbReference>
<accession>A0A5J5I721</accession>
<keyword evidence="7" id="KW-1185">Reference proteome</keyword>
<dbReference type="EMBL" id="VYQB01000003">
    <property type="protein sequence ID" value="KAA9019758.1"/>
    <property type="molecule type" value="Genomic_DNA"/>
</dbReference>
<reference evidence="6 7" key="1">
    <citation type="submission" date="2019-09" db="EMBL/GenBank/DDBJ databases">
        <authorList>
            <person name="Feng G."/>
        </authorList>
    </citation>
    <scope>NUCLEOTIDE SEQUENCE [LARGE SCALE GENOMIC DNA]</scope>
    <source>
        <strain evidence="5 6">KACC 19283</strain>
        <strain evidence="4 7">KACC 19284</strain>
    </source>
</reference>
<sequence>MVRILLAEDDESMRVYLARALERSGYEVVSVGTGREAVPHIESDRFDLLLTDIVMPEMDGIELAQHAASVAPDMRIMFITGFAAVTLKAGKAVPQAKVLSKPFHLRDLVLEVERMFGSESVPASTDNP</sequence>
<feature type="modified residue" description="4-aspartylphosphate" evidence="2">
    <location>
        <position position="52"/>
    </location>
</feature>
<comment type="caution">
    <text evidence="5">The sequence shown here is derived from an EMBL/GenBank/DDBJ whole genome shotgun (WGS) entry which is preliminary data.</text>
</comment>
<dbReference type="InterPro" id="IPR050595">
    <property type="entry name" value="Bact_response_regulator"/>
</dbReference>
<evidence type="ECO:0000313" key="6">
    <source>
        <dbReference type="Proteomes" id="UP000325933"/>
    </source>
</evidence>
<evidence type="ECO:0000259" key="3">
    <source>
        <dbReference type="PROSITE" id="PS50110"/>
    </source>
</evidence>
<dbReference type="InterPro" id="IPR001789">
    <property type="entry name" value="Sig_transdc_resp-reg_receiver"/>
</dbReference>
<dbReference type="GO" id="GO:0000160">
    <property type="term" value="P:phosphorelay signal transduction system"/>
    <property type="evidence" value="ECO:0007669"/>
    <property type="project" value="InterPro"/>
</dbReference>
<dbReference type="Proteomes" id="UP000325933">
    <property type="component" value="Unassembled WGS sequence"/>
</dbReference>
<evidence type="ECO:0000256" key="2">
    <source>
        <dbReference type="PROSITE-ProRule" id="PRU00169"/>
    </source>
</evidence>
<dbReference type="Pfam" id="PF00072">
    <property type="entry name" value="Response_reg"/>
    <property type="match status" value="1"/>
</dbReference>
<dbReference type="NCBIfam" id="NF046022">
    <property type="entry name" value="RespRegCpdRBruc"/>
    <property type="match status" value="1"/>
</dbReference>
<proteinExistence type="predicted"/>
<organism evidence="5 6">
    <name type="scientific">Sphingobium limneticum</name>
    <dbReference type="NCBI Taxonomy" id="1007511"/>
    <lineage>
        <taxon>Bacteria</taxon>
        <taxon>Pseudomonadati</taxon>
        <taxon>Pseudomonadota</taxon>
        <taxon>Alphaproteobacteria</taxon>
        <taxon>Sphingomonadales</taxon>
        <taxon>Sphingomonadaceae</taxon>
        <taxon>Sphingobium</taxon>
    </lineage>
</organism>
<keyword evidence="1 2" id="KW-0597">Phosphoprotein</keyword>
<evidence type="ECO:0000313" key="4">
    <source>
        <dbReference type="EMBL" id="KAA9019758.1"/>
    </source>
</evidence>
<name>A0A5J5I721_9SPHN</name>
<dbReference type="PANTHER" id="PTHR44591">
    <property type="entry name" value="STRESS RESPONSE REGULATOR PROTEIN 1"/>
    <property type="match status" value="1"/>
</dbReference>
<protein>
    <submittedName>
        <fullName evidence="5">Response regulator</fullName>
    </submittedName>
</protein>
<evidence type="ECO:0000313" key="7">
    <source>
        <dbReference type="Proteomes" id="UP000326364"/>
    </source>
</evidence>
<dbReference type="AlphaFoldDB" id="A0A5J5I721"/>
<dbReference type="SUPFAM" id="SSF52172">
    <property type="entry name" value="CheY-like"/>
    <property type="match status" value="1"/>
</dbReference>
<dbReference type="SMART" id="SM00448">
    <property type="entry name" value="REC"/>
    <property type="match status" value="1"/>
</dbReference>
<evidence type="ECO:0000313" key="5">
    <source>
        <dbReference type="EMBL" id="KAA9032216.1"/>
    </source>
</evidence>
<feature type="domain" description="Response regulatory" evidence="3">
    <location>
        <begin position="3"/>
        <end position="116"/>
    </location>
</feature>
<dbReference type="InterPro" id="IPR011006">
    <property type="entry name" value="CheY-like_superfamily"/>
</dbReference>
<dbReference type="PANTHER" id="PTHR44591:SF21">
    <property type="entry name" value="TWO-COMPONENT RESPONSE REGULATOR"/>
    <property type="match status" value="1"/>
</dbReference>
<gene>
    <name evidence="5" type="ORF">F4U95_05820</name>
    <name evidence="4" type="ORF">F4U96_05820</name>
</gene>
<evidence type="ECO:0000256" key="1">
    <source>
        <dbReference type="ARBA" id="ARBA00022553"/>
    </source>
</evidence>
<dbReference type="Gene3D" id="3.40.50.2300">
    <property type="match status" value="1"/>
</dbReference>
<dbReference type="PROSITE" id="PS50110">
    <property type="entry name" value="RESPONSE_REGULATORY"/>
    <property type="match status" value="1"/>
</dbReference>
<dbReference type="EMBL" id="VYQA01000003">
    <property type="protein sequence ID" value="KAA9032216.1"/>
    <property type="molecule type" value="Genomic_DNA"/>
</dbReference>